<sequence length="262" mass="29146">MGQRSRRLSTYSPYQQHNLILQTTSRWANLRCVLSALHDNSRTHPQSSPSTIAETGRRWRLGFHEPGVCTRAVASGHDIAWHGSSEASPDRHRGRSAALETWDFEIGGDRDDEHGPTPLPIVHSSWEVGEVRRPWMPHVVGSHPQQPQTHQPATRPPPHEESSTHRRCRRSGDEHGARQRAPGLGFVKPQLPVTVLTQYTYLPSSALIHPITSRPQDTQKKKPLANPGDALIPASDMVVTYPLPSSPHPPQPASSPVTFHVF</sequence>
<keyword evidence="3" id="KW-1185">Reference proteome</keyword>
<feature type="region of interest" description="Disordered" evidence="1">
    <location>
        <begin position="242"/>
        <end position="262"/>
    </location>
</feature>
<feature type="region of interest" description="Disordered" evidence="1">
    <location>
        <begin position="137"/>
        <end position="185"/>
    </location>
</feature>
<reference evidence="2" key="1">
    <citation type="submission" date="2023-06" db="EMBL/GenBank/DDBJ databases">
        <title>Genome-scale phylogeny and comparative genomics of the fungal order Sordariales.</title>
        <authorList>
            <consortium name="Lawrence Berkeley National Laboratory"/>
            <person name="Hensen N."/>
            <person name="Bonometti L."/>
            <person name="Westerberg I."/>
            <person name="Brannstrom I.O."/>
            <person name="Guillou S."/>
            <person name="Cros-Aarteil S."/>
            <person name="Calhoun S."/>
            <person name="Haridas S."/>
            <person name="Kuo A."/>
            <person name="Mondo S."/>
            <person name="Pangilinan J."/>
            <person name="Riley R."/>
            <person name="Labutti K."/>
            <person name="Andreopoulos B."/>
            <person name="Lipzen A."/>
            <person name="Chen C."/>
            <person name="Yanf M."/>
            <person name="Daum C."/>
            <person name="Ng V."/>
            <person name="Clum A."/>
            <person name="Steindorff A."/>
            <person name="Ohm R."/>
            <person name="Martin F."/>
            <person name="Silar P."/>
            <person name="Natvig D."/>
            <person name="Lalanne C."/>
            <person name="Gautier V."/>
            <person name="Ament-Velasquez S.L."/>
            <person name="Kruys A."/>
            <person name="Hutchinson M.I."/>
            <person name="Powell A.J."/>
            <person name="Barry K."/>
            <person name="Miller A.N."/>
            <person name="Grigoriev I.V."/>
            <person name="Debuchy R."/>
            <person name="Gladieux P."/>
            <person name="Thoren M.H."/>
            <person name="Johannesson H."/>
        </authorList>
    </citation>
    <scope>NUCLEOTIDE SEQUENCE</scope>
    <source>
        <strain evidence="2">SMH2532-1</strain>
    </source>
</reference>
<protein>
    <submittedName>
        <fullName evidence="2">Uncharacterized protein</fullName>
    </submittedName>
</protein>
<evidence type="ECO:0000256" key="1">
    <source>
        <dbReference type="SAM" id="MobiDB-lite"/>
    </source>
</evidence>
<name>A0AA40D0T5_9PEZI</name>
<feature type="compositionally biased region" description="Low complexity" evidence="1">
    <location>
        <begin position="143"/>
        <end position="153"/>
    </location>
</feature>
<feature type="compositionally biased region" description="Pro residues" evidence="1">
    <location>
        <begin position="244"/>
        <end position="253"/>
    </location>
</feature>
<dbReference type="Proteomes" id="UP001174936">
    <property type="component" value="Unassembled WGS sequence"/>
</dbReference>
<evidence type="ECO:0000313" key="3">
    <source>
        <dbReference type="Proteomes" id="UP001174936"/>
    </source>
</evidence>
<dbReference type="EMBL" id="JAULSV010000001">
    <property type="protein sequence ID" value="KAK0656378.1"/>
    <property type="molecule type" value="Genomic_DNA"/>
</dbReference>
<feature type="compositionally biased region" description="Basic and acidic residues" evidence="1">
    <location>
        <begin position="157"/>
        <end position="177"/>
    </location>
</feature>
<accession>A0AA40D0T5</accession>
<gene>
    <name evidence="2" type="ORF">B0T16DRAFT_399195</name>
</gene>
<evidence type="ECO:0000313" key="2">
    <source>
        <dbReference type="EMBL" id="KAK0656378.1"/>
    </source>
</evidence>
<dbReference type="AlphaFoldDB" id="A0AA40D0T5"/>
<proteinExistence type="predicted"/>
<organism evidence="2 3">
    <name type="scientific">Cercophora newfieldiana</name>
    <dbReference type="NCBI Taxonomy" id="92897"/>
    <lineage>
        <taxon>Eukaryota</taxon>
        <taxon>Fungi</taxon>
        <taxon>Dikarya</taxon>
        <taxon>Ascomycota</taxon>
        <taxon>Pezizomycotina</taxon>
        <taxon>Sordariomycetes</taxon>
        <taxon>Sordariomycetidae</taxon>
        <taxon>Sordariales</taxon>
        <taxon>Lasiosphaeriaceae</taxon>
        <taxon>Cercophora</taxon>
    </lineage>
</organism>
<comment type="caution">
    <text evidence="2">The sequence shown here is derived from an EMBL/GenBank/DDBJ whole genome shotgun (WGS) entry which is preliminary data.</text>
</comment>